<gene>
    <name evidence="1" type="ORF">HELGO_WM1203</name>
</gene>
<protein>
    <submittedName>
        <fullName evidence="1">Uncharacterized protein</fullName>
    </submittedName>
</protein>
<dbReference type="AlphaFoldDB" id="A0A6S6TAK7"/>
<sequence>MIEVVYLCRENDNPELVFFTKENQTYDEACKILDNYPWEAEEEWFEKTAEGGALYFKLQEAEEVYAYFQFTPIEARRGFVFMEIQLAKGFLGFLGKKHKEFDFDTMSIAEFKVKLKELFVHSVRSLYEKS</sequence>
<accession>A0A6S6TAK7</accession>
<dbReference type="EMBL" id="CACVAP010000086">
    <property type="protein sequence ID" value="CAA6816324.1"/>
    <property type="molecule type" value="Genomic_DNA"/>
</dbReference>
<reference evidence="1" key="1">
    <citation type="submission" date="2020-01" db="EMBL/GenBank/DDBJ databases">
        <authorList>
            <person name="Meier V. D."/>
            <person name="Meier V D."/>
        </authorList>
    </citation>
    <scope>NUCLEOTIDE SEQUENCE</scope>
    <source>
        <strain evidence="1">HLG_WM_MAG_06</strain>
    </source>
</reference>
<name>A0A6S6TAK7_9BACT</name>
<evidence type="ECO:0000313" key="1">
    <source>
        <dbReference type="EMBL" id="CAA6816324.1"/>
    </source>
</evidence>
<proteinExistence type="predicted"/>
<organism evidence="1">
    <name type="scientific">uncultured Sulfurovum sp</name>
    <dbReference type="NCBI Taxonomy" id="269237"/>
    <lineage>
        <taxon>Bacteria</taxon>
        <taxon>Pseudomonadati</taxon>
        <taxon>Campylobacterota</taxon>
        <taxon>Epsilonproteobacteria</taxon>
        <taxon>Campylobacterales</taxon>
        <taxon>Sulfurovaceae</taxon>
        <taxon>Sulfurovum</taxon>
        <taxon>environmental samples</taxon>
    </lineage>
</organism>